<feature type="region of interest" description="Disordered" evidence="1">
    <location>
        <begin position="314"/>
        <end position="365"/>
    </location>
</feature>
<evidence type="ECO:0000313" key="2">
    <source>
        <dbReference type="EMBL" id="OMJ69778.1"/>
    </source>
</evidence>
<feature type="compositionally biased region" description="Basic and acidic residues" evidence="1">
    <location>
        <begin position="487"/>
        <end position="499"/>
    </location>
</feature>
<sequence length="1222" mass="140661">MKSKTCAKLPKISEHTDWHENNLHAIQFMQPTIKTPFTVKSKKELTVSPRYPKEIKLPPILYPTPRDKTYHKIQDHLLESKIYEINLPESKSFDKASFMYKSYLSSSSISFGQESEMVKSVKNQEEPSKFIVFPFKTSSNIEKWKGTSQNMAKHQRLKYKETSNNCISARELYINESNSSLQDLINFNTSKSPISIQDMYKNNDDGESIQTSFNNKNHQISKQFIDIGKDNINDSEKYDKKTYKEDYFYNIKDNILEDSRESGTKYAESGRQYSSKIQSKLDDYKILDDFKSEKKEEGKRNNEEMGNCKEILNYDRDGQSVVERERKDDNKGRENLTKVERERKDDKERENLTKVIGEKNDDKGRESLCKIDGEIYVNNKNDKDKGLEIDKQMQGEEEKNRGAKVKRNFEANPIEKNKNNLSKAKEIDKKDVKAKGGNKELNKNEIKKKQEDRINKKKIEEIKDNSKSKSKNKATEKKTEANPIYVADKKMLQSDKKSLANDPGPINMKLKQKTEKPTIKENSEKSDNETLETQDTPQKKILNKPIKSNQIAQKPKASKENIIKPTKNIIKNPSNTSESVKTKKNTQKTLNQEIKNPTPHPSNTKNKEVSQSPPQEEISISISFESSHQATENESIDEIIEEISDNESFEEFSDNNSQSSDKNSISSDKNQSQKITLSTRKPKSKENPKTSIKASSKLSQLQNSEEFTPSSKDKSSPKQKEIKNNKLLIEKSPGKKSSKKSSKKNLKKEQVYNIDGEDLVIRVNDDTKFEQSYQKEIENKGHTGYETIRNTQESNNSSSKAEYLYKPTLLNSQDSLIQSLTIPQNTPGRKNSFKNILTFPSSTLKIKDPIQSFISNFSIALLETINDIANYKTKKRNSSIESLDPQSISTHKSKLLEKALTSLNKQKDYQDEFQDHVNDLPQNLNQKLHSSISLIPPELESKSLTNQNPTLESFPTTLSEKYKNISKFYSKKTEYEKIPSLLSKYSMIEKISQKSTLKNDSDSSDSDDFSDSLESETELEEFKNNDFLKNSALYEVENFELIKNLAKSIYGDKPMEQSENESKEMDDIVEVIGENKNQSDKAGGKLGSKGFREINGIDLNELNIAFEQNGQRFLFFKQNSIKFETPKLDLNIEKLTVESEFDLENKRRIELKKLFLKSRPRNQSLDACEDLTSLKILRIEENIADQLNLDIKTIQKALKHKKSFSQYRISPSKIYKFSHKHN</sequence>
<dbReference type="Proteomes" id="UP000187209">
    <property type="component" value="Unassembled WGS sequence"/>
</dbReference>
<feature type="compositionally biased region" description="Basic residues" evidence="1">
    <location>
        <begin position="734"/>
        <end position="746"/>
    </location>
</feature>
<organism evidence="2 3">
    <name type="scientific">Stentor coeruleus</name>
    <dbReference type="NCBI Taxonomy" id="5963"/>
    <lineage>
        <taxon>Eukaryota</taxon>
        <taxon>Sar</taxon>
        <taxon>Alveolata</taxon>
        <taxon>Ciliophora</taxon>
        <taxon>Postciliodesmatophora</taxon>
        <taxon>Heterotrichea</taxon>
        <taxon>Heterotrichida</taxon>
        <taxon>Stentoridae</taxon>
        <taxon>Stentor</taxon>
    </lineage>
</organism>
<feature type="compositionally biased region" description="Low complexity" evidence="1">
    <location>
        <begin position="654"/>
        <end position="675"/>
    </location>
</feature>
<feature type="region of interest" description="Disordered" evidence="1">
    <location>
        <begin position="380"/>
        <end position="749"/>
    </location>
</feature>
<reference evidence="2 3" key="1">
    <citation type="submission" date="2016-11" db="EMBL/GenBank/DDBJ databases">
        <title>The macronuclear genome of Stentor coeruleus: a giant cell with tiny introns.</title>
        <authorList>
            <person name="Slabodnick M."/>
            <person name="Ruby J.G."/>
            <person name="Reiff S.B."/>
            <person name="Swart E.C."/>
            <person name="Gosai S."/>
            <person name="Prabakaran S."/>
            <person name="Witkowska E."/>
            <person name="Larue G.E."/>
            <person name="Fisher S."/>
            <person name="Freeman R.M."/>
            <person name="Gunawardena J."/>
            <person name="Chu W."/>
            <person name="Stover N.A."/>
            <person name="Gregory B.D."/>
            <person name="Nowacki M."/>
            <person name="Derisi J."/>
            <person name="Roy S.W."/>
            <person name="Marshall W.F."/>
            <person name="Sood P."/>
        </authorList>
    </citation>
    <scope>NUCLEOTIDE SEQUENCE [LARGE SCALE GENOMIC DNA]</scope>
    <source>
        <strain evidence="2">WM001</strain>
    </source>
</reference>
<feature type="compositionally biased region" description="Low complexity" evidence="1">
    <location>
        <begin position="563"/>
        <end position="575"/>
    </location>
</feature>
<name>A0A1R2AZ38_9CILI</name>
<keyword evidence="3" id="KW-1185">Reference proteome</keyword>
<evidence type="ECO:0000256" key="1">
    <source>
        <dbReference type="SAM" id="MobiDB-lite"/>
    </source>
</evidence>
<feature type="compositionally biased region" description="Acidic residues" evidence="1">
    <location>
        <begin position="634"/>
        <end position="653"/>
    </location>
</feature>
<accession>A0A1R2AZ38</accession>
<feature type="compositionally biased region" description="Acidic residues" evidence="1">
    <location>
        <begin position="1002"/>
        <end position="1017"/>
    </location>
</feature>
<proteinExistence type="predicted"/>
<comment type="caution">
    <text evidence="2">The sequence shown here is derived from an EMBL/GenBank/DDBJ whole genome shotgun (WGS) entry which is preliminary data.</text>
</comment>
<feature type="region of interest" description="Disordered" evidence="1">
    <location>
        <begin position="994"/>
        <end position="1017"/>
    </location>
</feature>
<gene>
    <name evidence="2" type="ORF">SteCoe_32415</name>
</gene>
<dbReference type="EMBL" id="MPUH01001159">
    <property type="protein sequence ID" value="OMJ69778.1"/>
    <property type="molecule type" value="Genomic_DNA"/>
</dbReference>
<dbReference type="AlphaFoldDB" id="A0A1R2AZ38"/>
<feature type="compositionally biased region" description="Polar residues" evidence="1">
    <location>
        <begin position="689"/>
        <end position="708"/>
    </location>
</feature>
<protein>
    <submittedName>
        <fullName evidence="2">Uncharacterized protein</fullName>
    </submittedName>
</protein>
<feature type="compositionally biased region" description="Basic and acidic residues" evidence="1">
    <location>
        <begin position="380"/>
        <end position="480"/>
    </location>
</feature>
<feature type="compositionally biased region" description="Basic and acidic residues" evidence="1">
    <location>
        <begin position="711"/>
        <end position="733"/>
    </location>
</feature>
<feature type="compositionally biased region" description="Basic and acidic residues" evidence="1">
    <location>
        <begin position="512"/>
        <end position="528"/>
    </location>
</feature>
<evidence type="ECO:0000313" key="3">
    <source>
        <dbReference type="Proteomes" id="UP000187209"/>
    </source>
</evidence>
<feature type="compositionally biased region" description="Low complexity" evidence="1">
    <location>
        <begin position="610"/>
        <end position="627"/>
    </location>
</feature>